<keyword evidence="1" id="KW-0472">Membrane</keyword>
<keyword evidence="1" id="KW-0812">Transmembrane</keyword>
<protein>
    <submittedName>
        <fullName evidence="2">Phage holin family protein</fullName>
    </submittedName>
</protein>
<keyword evidence="1" id="KW-1133">Transmembrane helix</keyword>
<feature type="transmembrane region" description="Helical" evidence="1">
    <location>
        <begin position="93"/>
        <end position="111"/>
    </location>
</feature>
<sequence>MGLLAKICGCGVRTALDQQREAMRRELSELASQLGVHGSALAELFRLELGEYMRRQRRRMALLIAGGACAALAYISFWILLCCWLAPLWGCPAVLALVCLLHLLLAVALLLSARRLKPTAFAPDTRRELQNDLQCLKILLQEKKTS</sequence>
<evidence type="ECO:0000256" key="1">
    <source>
        <dbReference type="SAM" id="Phobius"/>
    </source>
</evidence>
<feature type="transmembrane region" description="Helical" evidence="1">
    <location>
        <begin position="61"/>
        <end position="87"/>
    </location>
</feature>
<reference evidence="2" key="2">
    <citation type="submission" date="2021-04" db="EMBL/GenBank/DDBJ databases">
        <authorList>
            <person name="Gilroy R."/>
        </authorList>
    </citation>
    <scope>NUCLEOTIDE SEQUENCE</scope>
    <source>
        <strain evidence="2">14975</strain>
    </source>
</reference>
<accession>A0A9D1VCM7</accession>
<dbReference type="Proteomes" id="UP000823964">
    <property type="component" value="Unassembled WGS sequence"/>
</dbReference>
<dbReference type="Pfam" id="PF07332">
    <property type="entry name" value="Phage_holin_3_6"/>
    <property type="match status" value="1"/>
</dbReference>
<dbReference type="EMBL" id="DXFQ01000168">
    <property type="protein sequence ID" value="HIX20696.1"/>
    <property type="molecule type" value="Genomic_DNA"/>
</dbReference>
<proteinExistence type="predicted"/>
<dbReference type="InterPro" id="IPR009937">
    <property type="entry name" value="Phage_holin_3_6"/>
</dbReference>
<organism evidence="2 3">
    <name type="scientific">Candidatus Akkermansia intestinigallinarum</name>
    <dbReference type="NCBI Taxonomy" id="2838431"/>
    <lineage>
        <taxon>Bacteria</taxon>
        <taxon>Pseudomonadati</taxon>
        <taxon>Verrucomicrobiota</taxon>
        <taxon>Verrucomicrobiia</taxon>
        <taxon>Verrucomicrobiales</taxon>
        <taxon>Akkermansiaceae</taxon>
        <taxon>Akkermansia</taxon>
    </lineage>
</organism>
<evidence type="ECO:0000313" key="3">
    <source>
        <dbReference type="Proteomes" id="UP000823964"/>
    </source>
</evidence>
<comment type="caution">
    <text evidence="2">The sequence shown here is derived from an EMBL/GenBank/DDBJ whole genome shotgun (WGS) entry which is preliminary data.</text>
</comment>
<name>A0A9D1VCM7_9BACT</name>
<reference evidence="2" key="1">
    <citation type="journal article" date="2021" name="PeerJ">
        <title>Extensive microbial diversity within the chicken gut microbiome revealed by metagenomics and culture.</title>
        <authorList>
            <person name="Gilroy R."/>
            <person name="Ravi A."/>
            <person name="Getino M."/>
            <person name="Pursley I."/>
            <person name="Horton D.L."/>
            <person name="Alikhan N.F."/>
            <person name="Baker D."/>
            <person name="Gharbi K."/>
            <person name="Hall N."/>
            <person name="Watson M."/>
            <person name="Adriaenssens E.M."/>
            <person name="Foster-Nyarko E."/>
            <person name="Jarju S."/>
            <person name="Secka A."/>
            <person name="Antonio M."/>
            <person name="Oren A."/>
            <person name="Chaudhuri R.R."/>
            <person name="La Ragione R."/>
            <person name="Hildebrand F."/>
            <person name="Pallen M.J."/>
        </authorList>
    </citation>
    <scope>NUCLEOTIDE SEQUENCE</scope>
    <source>
        <strain evidence="2">14975</strain>
    </source>
</reference>
<gene>
    <name evidence="2" type="ORF">H9862_08870</name>
</gene>
<dbReference type="AlphaFoldDB" id="A0A9D1VCM7"/>
<evidence type="ECO:0000313" key="2">
    <source>
        <dbReference type="EMBL" id="HIX20696.1"/>
    </source>
</evidence>